<keyword evidence="1" id="KW-0732">Signal</keyword>
<evidence type="ECO:0000259" key="2">
    <source>
        <dbReference type="PROSITE" id="PS50940"/>
    </source>
</evidence>
<evidence type="ECO:0000256" key="1">
    <source>
        <dbReference type="SAM" id="SignalP"/>
    </source>
</evidence>
<dbReference type="PROSITE" id="PS50940">
    <property type="entry name" value="CHIT_BIND_II"/>
    <property type="match status" value="1"/>
</dbReference>
<sequence length="210" mass="22505">MLRQLLCLGILLAIFFVCGWAECNTCSSDTKAACVSRTQYQNCTDDIPTGPLYTCPNNTNCTGSAELCTSNEALVACVDCGKCNGTQPFTCTSPSSFAVCLGVNVMSTVYSCTQGQVCNINNPIICGASLNGTGATCSYYDTSTEIESFCSLKASTGRYAYPNDSSCLRYIYCVRKSTGWTGNVWLCPSTKPYFNPSTLVCSTTKYSSCI</sequence>
<dbReference type="InterPro" id="IPR002557">
    <property type="entry name" value="Chitin-bd_dom"/>
</dbReference>
<dbReference type="RefSeq" id="XP_017026308.1">
    <property type="nucleotide sequence ID" value="XM_017170819.2"/>
</dbReference>
<accession>A0A6P4IV89</accession>
<evidence type="ECO:0000313" key="3">
    <source>
        <dbReference type="Proteomes" id="UP001652661"/>
    </source>
</evidence>
<protein>
    <recommendedName>
        <fullName evidence="2">Chitin-binding type-2 domain-containing protein</fullName>
    </recommendedName>
</protein>
<reference evidence="4" key="1">
    <citation type="submission" date="2025-08" db="UniProtKB">
        <authorList>
            <consortium name="RefSeq"/>
        </authorList>
    </citation>
    <scope>IDENTIFICATION</scope>
    <source>
        <strain evidence="4">14028-0561.14</strain>
        <tissue evidence="4">Whole fly</tissue>
    </source>
</reference>
<dbReference type="Proteomes" id="UP001652661">
    <property type="component" value="Chromosome 3L"/>
</dbReference>
<dbReference type="OrthoDB" id="7868429at2759"/>
<evidence type="ECO:0000313" key="4">
    <source>
        <dbReference type="RefSeq" id="XP_017026308.1"/>
    </source>
</evidence>
<dbReference type="AlphaFoldDB" id="A0A6P4IV89"/>
<dbReference type="GO" id="GO:0005576">
    <property type="term" value="C:extracellular region"/>
    <property type="evidence" value="ECO:0007669"/>
    <property type="project" value="InterPro"/>
</dbReference>
<feature type="chain" id="PRO_5027669793" description="Chitin-binding type-2 domain-containing protein" evidence="1">
    <location>
        <begin position="22"/>
        <end position="210"/>
    </location>
</feature>
<dbReference type="GeneID" id="108077494"/>
<gene>
    <name evidence="4" type="primary">LOC108077494</name>
</gene>
<organism evidence="3 4">
    <name type="scientific">Drosophila kikkawai</name>
    <name type="common">Fruit fly</name>
    <dbReference type="NCBI Taxonomy" id="30033"/>
    <lineage>
        <taxon>Eukaryota</taxon>
        <taxon>Metazoa</taxon>
        <taxon>Ecdysozoa</taxon>
        <taxon>Arthropoda</taxon>
        <taxon>Hexapoda</taxon>
        <taxon>Insecta</taxon>
        <taxon>Pterygota</taxon>
        <taxon>Neoptera</taxon>
        <taxon>Endopterygota</taxon>
        <taxon>Diptera</taxon>
        <taxon>Brachycera</taxon>
        <taxon>Muscomorpha</taxon>
        <taxon>Ephydroidea</taxon>
        <taxon>Drosophilidae</taxon>
        <taxon>Drosophila</taxon>
        <taxon>Sophophora</taxon>
    </lineage>
</organism>
<dbReference type="GO" id="GO:0008061">
    <property type="term" value="F:chitin binding"/>
    <property type="evidence" value="ECO:0007669"/>
    <property type="project" value="InterPro"/>
</dbReference>
<name>A0A6P4IV89_DROKI</name>
<feature type="domain" description="Chitin-binding type-2" evidence="2">
    <location>
        <begin position="147"/>
        <end position="210"/>
    </location>
</feature>
<proteinExistence type="predicted"/>
<feature type="signal peptide" evidence="1">
    <location>
        <begin position="1"/>
        <end position="21"/>
    </location>
</feature>
<keyword evidence="3" id="KW-1185">Reference proteome</keyword>